<dbReference type="GO" id="GO:0003700">
    <property type="term" value="F:DNA-binding transcription factor activity"/>
    <property type="evidence" value="ECO:0007669"/>
    <property type="project" value="InterPro"/>
</dbReference>
<sequence>MSSGDFSLFGAGNSTMLPSLPPLPNLPSHQHNQQHQMPLTSGYQFHHQGYSSSIHQTMNMNDMNSHMNFHNQRIGHHSHQMNNQATSNNHIENNTAKIEIFHGKASFPLNLALMLEHVERFGLSHIVSWLPCGLRFVIHDVEGLLEEVLPIFFKSSRTKARSFYRKLNRWGFNVQAPTRKKAAASKVARVMAAPSKDQTWYSPDFSRCKAVACLTKAFDTGDMESAISMICHGDKKKKVAIPTFSVKKSPTDASTVTFSNASSSSISCQPAAQRVSCTQLPAEEEQPLAHHEVSGEAVSNVLTQAEDVELSEFFARYALTLPPLSSNVGDSEPKDDCELIPFR</sequence>
<dbReference type="Gene3D" id="1.10.10.10">
    <property type="entry name" value="Winged helix-like DNA-binding domain superfamily/Winged helix DNA-binding domain"/>
    <property type="match status" value="1"/>
</dbReference>
<dbReference type="InParanoid" id="B8BTQ8"/>
<evidence type="ECO:0000256" key="3">
    <source>
        <dbReference type="ARBA" id="ARBA00023242"/>
    </source>
</evidence>
<evidence type="ECO:0000256" key="2">
    <source>
        <dbReference type="ARBA" id="ARBA00023125"/>
    </source>
</evidence>
<reference evidence="5 6" key="2">
    <citation type="journal article" date="2008" name="Nature">
        <title>The Phaeodactylum genome reveals the evolutionary history of diatom genomes.</title>
        <authorList>
            <person name="Bowler C."/>
            <person name="Allen A.E."/>
            <person name="Badger J.H."/>
            <person name="Grimwood J."/>
            <person name="Jabbari K."/>
            <person name="Kuo A."/>
            <person name="Maheswari U."/>
            <person name="Martens C."/>
            <person name="Maumus F."/>
            <person name="Otillar R.P."/>
            <person name="Rayko E."/>
            <person name="Salamov A."/>
            <person name="Vandepoele K."/>
            <person name="Beszteri B."/>
            <person name="Gruber A."/>
            <person name="Heijde M."/>
            <person name="Katinka M."/>
            <person name="Mock T."/>
            <person name="Valentin K."/>
            <person name="Verret F."/>
            <person name="Berges J.A."/>
            <person name="Brownlee C."/>
            <person name="Cadoret J.P."/>
            <person name="Chiovitti A."/>
            <person name="Choi C.J."/>
            <person name="Coesel S."/>
            <person name="De Martino A."/>
            <person name="Detter J.C."/>
            <person name="Durkin C."/>
            <person name="Falciatore A."/>
            <person name="Fournet J."/>
            <person name="Haruta M."/>
            <person name="Huysman M.J."/>
            <person name="Jenkins B.D."/>
            <person name="Jiroutova K."/>
            <person name="Jorgensen R.E."/>
            <person name="Joubert Y."/>
            <person name="Kaplan A."/>
            <person name="Kroger N."/>
            <person name="Kroth P.G."/>
            <person name="La Roche J."/>
            <person name="Lindquist E."/>
            <person name="Lommer M."/>
            <person name="Martin-Jezequel V."/>
            <person name="Lopez P.J."/>
            <person name="Lucas S."/>
            <person name="Mangogna M."/>
            <person name="McGinnis K."/>
            <person name="Medlin L.K."/>
            <person name="Montsant A."/>
            <person name="Oudot-Le Secq M.P."/>
            <person name="Napoli C."/>
            <person name="Obornik M."/>
            <person name="Parker M.S."/>
            <person name="Petit J.L."/>
            <person name="Porcel B.M."/>
            <person name="Poulsen N."/>
            <person name="Robison M."/>
            <person name="Rychlewski L."/>
            <person name="Rynearson T.A."/>
            <person name="Schmutz J."/>
            <person name="Shapiro H."/>
            <person name="Siaut M."/>
            <person name="Stanley M."/>
            <person name="Sussman M.R."/>
            <person name="Taylor A.R."/>
            <person name="Vardi A."/>
            <person name="von Dassow P."/>
            <person name="Vyverman W."/>
            <person name="Willis A."/>
            <person name="Wyrwicz L.S."/>
            <person name="Rokhsar D.S."/>
            <person name="Weissenbach J."/>
            <person name="Armbrust E.V."/>
            <person name="Green B.R."/>
            <person name="Van de Peer Y."/>
            <person name="Grigoriev I.V."/>
        </authorList>
    </citation>
    <scope>NUCLEOTIDE SEQUENCE [LARGE SCALE GENOMIC DNA]</scope>
    <source>
        <strain evidence="5 6">CCMP1335</strain>
    </source>
</reference>
<evidence type="ECO:0000313" key="5">
    <source>
        <dbReference type="EMBL" id="EED94640.1"/>
    </source>
</evidence>
<dbReference type="SUPFAM" id="SSF46785">
    <property type="entry name" value="Winged helix' DNA-binding domain"/>
    <property type="match status" value="1"/>
</dbReference>
<dbReference type="PaxDb" id="35128-Thaps2220"/>
<evidence type="ECO:0000259" key="4">
    <source>
        <dbReference type="Pfam" id="PF00447"/>
    </source>
</evidence>
<dbReference type="EMBL" id="CM000639">
    <property type="protein sequence ID" value="EED94640.1"/>
    <property type="molecule type" value="Genomic_DNA"/>
</dbReference>
<dbReference type="GeneID" id="7448662"/>
<evidence type="ECO:0000313" key="6">
    <source>
        <dbReference type="Proteomes" id="UP000001449"/>
    </source>
</evidence>
<feature type="domain" description="HSF-type DNA-binding" evidence="4">
    <location>
        <begin position="108"/>
        <end position="209"/>
    </location>
</feature>
<dbReference type="RefSeq" id="XP_002287197.1">
    <property type="nucleotide sequence ID" value="XM_002287161.1"/>
</dbReference>
<gene>
    <name evidence="5" type="ORF">THAPSDRAFT_2220</name>
</gene>
<dbReference type="GO" id="GO:0005634">
    <property type="term" value="C:nucleus"/>
    <property type="evidence" value="ECO:0007669"/>
    <property type="project" value="UniProtKB-SubCell"/>
</dbReference>
<accession>B8BTQ8</accession>
<reference evidence="5 6" key="1">
    <citation type="journal article" date="2004" name="Science">
        <title>The genome of the diatom Thalassiosira pseudonana: ecology, evolution, and metabolism.</title>
        <authorList>
            <person name="Armbrust E.V."/>
            <person name="Berges J.A."/>
            <person name="Bowler C."/>
            <person name="Green B.R."/>
            <person name="Martinez D."/>
            <person name="Putnam N.H."/>
            <person name="Zhou S."/>
            <person name="Allen A.E."/>
            <person name="Apt K.E."/>
            <person name="Bechner M."/>
            <person name="Brzezinski M.A."/>
            <person name="Chaal B.K."/>
            <person name="Chiovitti A."/>
            <person name="Davis A.K."/>
            <person name="Demarest M.S."/>
            <person name="Detter J.C."/>
            <person name="Glavina T."/>
            <person name="Goodstein D."/>
            <person name="Hadi M.Z."/>
            <person name="Hellsten U."/>
            <person name="Hildebrand M."/>
            <person name="Jenkins B.D."/>
            <person name="Jurka J."/>
            <person name="Kapitonov V.V."/>
            <person name="Kroger N."/>
            <person name="Lau W.W."/>
            <person name="Lane T.W."/>
            <person name="Larimer F.W."/>
            <person name="Lippmeier J.C."/>
            <person name="Lucas S."/>
            <person name="Medina M."/>
            <person name="Montsant A."/>
            <person name="Obornik M."/>
            <person name="Parker M.S."/>
            <person name="Palenik B."/>
            <person name="Pazour G.J."/>
            <person name="Richardson P.M."/>
            <person name="Rynearson T.A."/>
            <person name="Saito M.A."/>
            <person name="Schwartz D.C."/>
            <person name="Thamatrakoln K."/>
            <person name="Valentin K."/>
            <person name="Vardi A."/>
            <person name="Wilkerson F.P."/>
            <person name="Rokhsar D.S."/>
        </authorList>
    </citation>
    <scope>NUCLEOTIDE SEQUENCE [LARGE SCALE GENOMIC DNA]</scope>
    <source>
        <strain evidence="5 6">CCMP1335</strain>
    </source>
</reference>
<protein>
    <recommendedName>
        <fullName evidence="4">HSF-type DNA-binding domain-containing protein</fullName>
    </recommendedName>
</protein>
<dbReference type="Proteomes" id="UP000001449">
    <property type="component" value="Chromosome 2"/>
</dbReference>
<dbReference type="FunFam" id="1.10.10.10:FF:001173">
    <property type="entry name" value="Predicted protein"/>
    <property type="match status" value="1"/>
</dbReference>
<dbReference type="InterPro" id="IPR036390">
    <property type="entry name" value="WH_DNA-bd_sf"/>
</dbReference>
<dbReference type="GO" id="GO:0043565">
    <property type="term" value="F:sequence-specific DNA binding"/>
    <property type="evidence" value="ECO:0007669"/>
    <property type="project" value="InterPro"/>
</dbReference>
<keyword evidence="2" id="KW-0238">DNA-binding</keyword>
<dbReference type="HOGENOM" id="CLU_810108_0_0_1"/>
<comment type="subcellular location">
    <subcellularLocation>
        <location evidence="1">Nucleus</location>
    </subcellularLocation>
</comment>
<organism evidence="5 6">
    <name type="scientific">Thalassiosira pseudonana</name>
    <name type="common">Marine diatom</name>
    <name type="synonym">Cyclotella nana</name>
    <dbReference type="NCBI Taxonomy" id="35128"/>
    <lineage>
        <taxon>Eukaryota</taxon>
        <taxon>Sar</taxon>
        <taxon>Stramenopiles</taxon>
        <taxon>Ochrophyta</taxon>
        <taxon>Bacillariophyta</taxon>
        <taxon>Coscinodiscophyceae</taxon>
        <taxon>Thalassiosirophycidae</taxon>
        <taxon>Thalassiosirales</taxon>
        <taxon>Thalassiosiraceae</taxon>
        <taxon>Thalassiosira</taxon>
    </lineage>
</organism>
<dbReference type="InterPro" id="IPR036388">
    <property type="entry name" value="WH-like_DNA-bd_sf"/>
</dbReference>
<proteinExistence type="predicted"/>
<keyword evidence="3" id="KW-0539">Nucleus</keyword>
<dbReference type="InterPro" id="IPR000232">
    <property type="entry name" value="HSF_DNA-bd"/>
</dbReference>
<dbReference type="KEGG" id="tps:THAPSDRAFT_2220"/>
<name>B8BTQ8_THAPS</name>
<evidence type="ECO:0000256" key="1">
    <source>
        <dbReference type="ARBA" id="ARBA00004123"/>
    </source>
</evidence>
<dbReference type="Pfam" id="PF00447">
    <property type="entry name" value="HSF_DNA-bind"/>
    <property type="match status" value="1"/>
</dbReference>
<dbReference type="AlphaFoldDB" id="B8BTQ8"/>
<keyword evidence="6" id="KW-1185">Reference proteome</keyword>